<dbReference type="EMBL" id="ML976615">
    <property type="protein sequence ID" value="KAF1847558.1"/>
    <property type="molecule type" value="Genomic_DNA"/>
</dbReference>
<keyword evidence="2" id="KW-1185">Reference proteome</keyword>
<dbReference type="Proteomes" id="UP000800039">
    <property type="component" value="Unassembled WGS sequence"/>
</dbReference>
<accession>A0A9P4GJS0</accession>
<reference evidence="1" key="1">
    <citation type="submission" date="2020-01" db="EMBL/GenBank/DDBJ databases">
        <authorList>
            <consortium name="DOE Joint Genome Institute"/>
            <person name="Haridas S."/>
            <person name="Albert R."/>
            <person name="Binder M."/>
            <person name="Bloem J."/>
            <person name="Labutti K."/>
            <person name="Salamov A."/>
            <person name="Andreopoulos B."/>
            <person name="Baker S.E."/>
            <person name="Barry K."/>
            <person name="Bills G."/>
            <person name="Bluhm B.H."/>
            <person name="Cannon C."/>
            <person name="Castanera R."/>
            <person name="Culley D.E."/>
            <person name="Daum C."/>
            <person name="Ezra D."/>
            <person name="Gonzalez J.B."/>
            <person name="Henrissat B."/>
            <person name="Kuo A."/>
            <person name="Liang C."/>
            <person name="Lipzen A."/>
            <person name="Lutzoni F."/>
            <person name="Magnuson J."/>
            <person name="Mondo S."/>
            <person name="Nolan M."/>
            <person name="Ohm R."/>
            <person name="Pangilinan J."/>
            <person name="Park H.-J."/>
            <person name="Ramirez L."/>
            <person name="Alfaro M."/>
            <person name="Sun H."/>
            <person name="Tritt A."/>
            <person name="Yoshinaga Y."/>
            <person name="Zwiers L.-H."/>
            <person name="Turgeon B.G."/>
            <person name="Goodwin S.B."/>
            <person name="Spatafora J.W."/>
            <person name="Crous P.W."/>
            <person name="Grigoriev I.V."/>
        </authorList>
    </citation>
    <scope>NUCLEOTIDE SEQUENCE</scope>
    <source>
        <strain evidence="1">CBS 394.84</strain>
    </source>
</reference>
<name>A0A9P4GJS0_9PLEO</name>
<organism evidence="1 2">
    <name type="scientific">Cucurbitaria berberidis CBS 394.84</name>
    <dbReference type="NCBI Taxonomy" id="1168544"/>
    <lineage>
        <taxon>Eukaryota</taxon>
        <taxon>Fungi</taxon>
        <taxon>Dikarya</taxon>
        <taxon>Ascomycota</taxon>
        <taxon>Pezizomycotina</taxon>
        <taxon>Dothideomycetes</taxon>
        <taxon>Pleosporomycetidae</taxon>
        <taxon>Pleosporales</taxon>
        <taxon>Pleosporineae</taxon>
        <taxon>Cucurbitariaceae</taxon>
        <taxon>Cucurbitaria</taxon>
    </lineage>
</organism>
<dbReference type="RefSeq" id="XP_040790121.1">
    <property type="nucleotide sequence ID" value="XM_040938556.1"/>
</dbReference>
<sequence>MLRQRFGCGHQADGQATGLMPNIDCLWQCLGPLGELRLISSGIRHLAPAMESKPVCVCVCASWSNGSTVCMASPAEGWVRMQFAAGAGGTVRDHDRSAATAEQPWHLSDGLIGNESRFPAAKSCGLALREGGG</sequence>
<gene>
    <name evidence="1" type="ORF">K460DRAFT_60399</name>
</gene>
<proteinExistence type="predicted"/>
<evidence type="ECO:0000313" key="1">
    <source>
        <dbReference type="EMBL" id="KAF1847558.1"/>
    </source>
</evidence>
<evidence type="ECO:0000313" key="2">
    <source>
        <dbReference type="Proteomes" id="UP000800039"/>
    </source>
</evidence>
<dbReference type="AlphaFoldDB" id="A0A9P4GJS0"/>
<dbReference type="GeneID" id="63855812"/>
<comment type="caution">
    <text evidence="1">The sequence shown here is derived from an EMBL/GenBank/DDBJ whole genome shotgun (WGS) entry which is preliminary data.</text>
</comment>
<protein>
    <submittedName>
        <fullName evidence="1">Uncharacterized protein</fullName>
    </submittedName>
</protein>